<dbReference type="Pfam" id="PF20974">
    <property type="entry name" value="tRNA-synt_1c_C2"/>
    <property type="match status" value="1"/>
</dbReference>
<dbReference type="SUPFAM" id="SSF50715">
    <property type="entry name" value="Ribosomal protein L25-like"/>
    <property type="match status" value="1"/>
</dbReference>
<dbReference type="EMBL" id="JBEVCJ010000008">
    <property type="protein sequence ID" value="MET1255221.1"/>
    <property type="molecule type" value="Genomic_DNA"/>
</dbReference>
<gene>
    <name evidence="8" type="primary">glnS</name>
    <name evidence="13" type="ORF">ABVT43_08795</name>
</gene>
<proteinExistence type="inferred from homology"/>
<feature type="binding site" evidence="8">
    <location>
        <position position="67"/>
    </location>
    <ligand>
        <name>L-glutamine</name>
        <dbReference type="ChEBI" id="CHEBI:58359"/>
    </ligand>
</feature>
<keyword evidence="3 8" id="KW-0436">Ligase</keyword>
<comment type="subunit">
    <text evidence="8">Monomer.</text>
</comment>
<name>A0ABV2BTJ0_9GAMM</name>
<reference evidence="13 14" key="1">
    <citation type="submission" date="2024-06" db="EMBL/GenBank/DDBJ databases">
        <authorList>
            <person name="Li F."/>
        </authorList>
    </citation>
    <scope>NUCLEOTIDE SEQUENCE [LARGE SCALE GENOMIC DNA]</scope>
    <source>
        <strain evidence="13 14">GXAS 311</strain>
    </source>
</reference>
<comment type="caution">
    <text evidence="13">The sequence shown here is derived from an EMBL/GenBank/DDBJ whole genome shotgun (WGS) entry which is preliminary data.</text>
</comment>
<dbReference type="InterPro" id="IPR020061">
    <property type="entry name" value="Glu_tRNA_lig_a-bdl"/>
</dbReference>
<organism evidence="13 14">
    <name type="scientific">Aliikangiella maris</name>
    <dbReference type="NCBI Taxonomy" id="3162458"/>
    <lineage>
        <taxon>Bacteria</taxon>
        <taxon>Pseudomonadati</taxon>
        <taxon>Pseudomonadota</taxon>
        <taxon>Gammaproteobacteria</taxon>
        <taxon>Oceanospirillales</taxon>
        <taxon>Pleioneaceae</taxon>
        <taxon>Aliikangiella</taxon>
    </lineage>
</organism>
<keyword evidence="2 8" id="KW-0963">Cytoplasm</keyword>
<dbReference type="InterPro" id="IPR020059">
    <property type="entry name" value="Glu/Gln-tRNA-synth_Ib_codon-bd"/>
</dbReference>
<evidence type="ECO:0000259" key="12">
    <source>
        <dbReference type="Pfam" id="PF20974"/>
    </source>
</evidence>
<dbReference type="Gene3D" id="2.40.240.10">
    <property type="entry name" value="Ribosomal Protein L25, Chain P"/>
    <property type="match status" value="2"/>
</dbReference>
<evidence type="ECO:0000256" key="3">
    <source>
        <dbReference type="ARBA" id="ARBA00022598"/>
    </source>
</evidence>
<feature type="binding site" evidence="8">
    <location>
        <begin position="35"/>
        <end position="37"/>
    </location>
    <ligand>
        <name>ATP</name>
        <dbReference type="ChEBI" id="CHEBI:30616"/>
    </ligand>
</feature>
<dbReference type="Proteomes" id="UP001548189">
    <property type="component" value="Unassembled WGS sequence"/>
</dbReference>
<dbReference type="CDD" id="cd00807">
    <property type="entry name" value="GlnRS_core"/>
    <property type="match status" value="1"/>
</dbReference>
<evidence type="ECO:0000313" key="13">
    <source>
        <dbReference type="EMBL" id="MET1255221.1"/>
    </source>
</evidence>
<evidence type="ECO:0000256" key="2">
    <source>
        <dbReference type="ARBA" id="ARBA00022490"/>
    </source>
</evidence>
<accession>A0ABV2BTJ0</accession>
<dbReference type="Gene3D" id="3.40.50.620">
    <property type="entry name" value="HUPs"/>
    <property type="match status" value="1"/>
</dbReference>
<feature type="domain" description="tRNA synthetases class I (E and Q) anti-codon binding" evidence="12">
    <location>
        <begin position="456"/>
        <end position="529"/>
    </location>
</feature>
<dbReference type="InterPro" id="IPR004514">
    <property type="entry name" value="Gln-tRNA-synth"/>
</dbReference>
<evidence type="ECO:0000256" key="4">
    <source>
        <dbReference type="ARBA" id="ARBA00022741"/>
    </source>
</evidence>
<evidence type="ECO:0000256" key="7">
    <source>
        <dbReference type="ARBA" id="ARBA00023146"/>
    </source>
</evidence>
<feature type="short sequence motif" description="'KMSKS' region" evidence="8">
    <location>
        <begin position="268"/>
        <end position="272"/>
    </location>
</feature>
<keyword evidence="14" id="KW-1185">Reference proteome</keyword>
<dbReference type="InterPro" id="IPR049437">
    <property type="entry name" value="tRNA-synt_1c_C2"/>
</dbReference>
<dbReference type="PANTHER" id="PTHR43097:SF5">
    <property type="entry name" value="GLUTAMATE--TRNA LIGASE"/>
    <property type="match status" value="1"/>
</dbReference>
<evidence type="ECO:0000256" key="9">
    <source>
        <dbReference type="RuleBase" id="RU363037"/>
    </source>
</evidence>
<dbReference type="InterPro" id="IPR014729">
    <property type="entry name" value="Rossmann-like_a/b/a_fold"/>
</dbReference>
<dbReference type="InterPro" id="IPR020056">
    <property type="entry name" value="Rbsml_bL25/Gln-tRNA_synth_N"/>
</dbReference>
<comment type="subcellular location">
    <subcellularLocation>
        <location evidence="8">Cytoplasm</location>
    </subcellularLocation>
</comment>
<evidence type="ECO:0000259" key="11">
    <source>
        <dbReference type="Pfam" id="PF03950"/>
    </source>
</evidence>
<keyword evidence="6 8" id="KW-0648">Protein biosynthesis</keyword>
<dbReference type="InterPro" id="IPR020058">
    <property type="entry name" value="Glu/Gln-tRNA-synth_Ib_cat-dom"/>
</dbReference>
<evidence type="ECO:0000256" key="8">
    <source>
        <dbReference type="HAMAP-Rule" id="MF_00126"/>
    </source>
</evidence>
<comment type="catalytic activity">
    <reaction evidence="8">
        <text>tRNA(Gln) + L-glutamine + ATP = L-glutaminyl-tRNA(Gln) + AMP + diphosphate</text>
        <dbReference type="Rhea" id="RHEA:20121"/>
        <dbReference type="Rhea" id="RHEA-COMP:9662"/>
        <dbReference type="Rhea" id="RHEA-COMP:9681"/>
        <dbReference type="ChEBI" id="CHEBI:30616"/>
        <dbReference type="ChEBI" id="CHEBI:33019"/>
        <dbReference type="ChEBI" id="CHEBI:58359"/>
        <dbReference type="ChEBI" id="CHEBI:78442"/>
        <dbReference type="ChEBI" id="CHEBI:78521"/>
        <dbReference type="ChEBI" id="CHEBI:456215"/>
        <dbReference type="EC" id="6.1.1.18"/>
    </reaction>
</comment>
<feature type="binding site" evidence="8">
    <location>
        <begin position="261"/>
        <end position="262"/>
    </location>
    <ligand>
        <name>ATP</name>
        <dbReference type="ChEBI" id="CHEBI:30616"/>
    </ligand>
</feature>
<sequence>MSTEAPKPANFIRNIITADLESGKHQSVQTRFPPEPNGFLHVGHAKSICINFGLAEEFNGKCNLRFDDTNPAKEETAYAEAIAEDVSWLGFQWAGEIHHAADYFDELYAFAEELINKGLAYVDELSADEMRSYRGTLTQPGKDSPYRDRPIAENLDLFARMKAGEFADGTMALRAKINMQSPNMNMRDPVIYRIKRQHHIRTGDKWCIYPTYDFTHCISDALEGITHSLCTLEFEDHRPLYDWVLDNITIACHPQQIEFSRLNLEHTVTSKRKLNQLVTDGLVNGWDDPRMPTISGMRRRGYTPAAIRDFVVRTGVTKKVHTVEMSLLENSVREDLGETAPRAMAVLKPLKVTITNYPENKVEELSAPNHPQDESMGNRSLFFTKTVFIDEEDFRESANKKYKRLVLGKSVRLRNAYVITCDEMIKDEQGNITELLCHYDPDTLGKNPEGYKPKGVIHWVSESHSKTAEIRLYDRLFNVPNPGSAEDFLTTINPESLQVISNAKVEMSLAEAQPEQTFQFEREGYFCADRYEHQKDKLVFNRTVTLRDSWAKIEAKVANND</sequence>
<dbReference type="NCBIfam" id="TIGR00440">
    <property type="entry name" value="glnS"/>
    <property type="match status" value="1"/>
</dbReference>
<dbReference type="Gene3D" id="3.90.800.10">
    <property type="entry name" value="Glutamyl-tRNA Synthetase, Domain 3"/>
    <property type="match status" value="1"/>
</dbReference>
<dbReference type="InterPro" id="IPR050132">
    <property type="entry name" value="Gln/Glu-tRNA_Ligase"/>
</dbReference>
<dbReference type="Gene3D" id="1.10.1160.10">
    <property type="entry name" value="Glutamyl-trna Synthetase, Domain 2"/>
    <property type="match status" value="1"/>
</dbReference>
<keyword evidence="7 8" id="KW-0030">Aminoacyl-tRNA synthetase</keyword>
<evidence type="ECO:0000313" key="14">
    <source>
        <dbReference type="Proteomes" id="UP001548189"/>
    </source>
</evidence>
<dbReference type="InterPro" id="IPR011035">
    <property type="entry name" value="Ribosomal_bL25/Gln-tRNA_synth"/>
</dbReference>
<dbReference type="InterPro" id="IPR000924">
    <property type="entry name" value="Glu/Gln-tRNA-synth"/>
</dbReference>
<feature type="binding site" evidence="8">
    <location>
        <position position="231"/>
    </location>
    <ligand>
        <name>ATP</name>
        <dbReference type="ChEBI" id="CHEBI:30616"/>
    </ligand>
</feature>
<dbReference type="Pfam" id="PF00749">
    <property type="entry name" value="tRNA-synt_1c"/>
    <property type="match status" value="1"/>
</dbReference>
<evidence type="ECO:0000256" key="5">
    <source>
        <dbReference type="ARBA" id="ARBA00022840"/>
    </source>
</evidence>
<feature type="domain" description="Glutamyl/glutaminyl-tRNA synthetase class Ib anti-codon binding" evidence="11">
    <location>
        <begin position="340"/>
        <end position="440"/>
    </location>
</feature>
<dbReference type="Pfam" id="PF03950">
    <property type="entry name" value="tRNA-synt_1c_C"/>
    <property type="match status" value="1"/>
</dbReference>
<evidence type="ECO:0000256" key="1">
    <source>
        <dbReference type="ARBA" id="ARBA00005594"/>
    </source>
</evidence>
<dbReference type="GO" id="GO:0016874">
    <property type="term" value="F:ligase activity"/>
    <property type="evidence" value="ECO:0007669"/>
    <property type="project" value="UniProtKB-KW"/>
</dbReference>
<dbReference type="InterPro" id="IPR022861">
    <property type="entry name" value="Gln_tRNA_ligase_bac"/>
</dbReference>
<keyword evidence="5 8" id="KW-0067">ATP-binding</keyword>
<feature type="domain" description="Glutamyl/glutaminyl-tRNA synthetase class Ib catalytic" evidence="10">
    <location>
        <begin position="28"/>
        <end position="336"/>
    </location>
</feature>
<comment type="caution">
    <text evidence="8">Lacks conserved residue(s) required for the propagation of feature annotation.</text>
</comment>
<protein>
    <recommendedName>
        <fullName evidence="8">Glutamine--tRNA ligase</fullName>
        <ecNumber evidence="8">6.1.1.18</ecNumber>
    </recommendedName>
    <alternativeName>
        <fullName evidence="8">Glutaminyl-tRNA synthetase</fullName>
        <shortName evidence="8">GlnRS</shortName>
    </alternativeName>
</protein>
<keyword evidence="4 8" id="KW-0547">Nucleotide-binding</keyword>
<dbReference type="NCBIfam" id="NF011291">
    <property type="entry name" value="PRK14703.1"/>
    <property type="match status" value="1"/>
</dbReference>
<feature type="binding site" evidence="8">
    <location>
        <position position="212"/>
    </location>
    <ligand>
        <name>L-glutamine</name>
        <dbReference type="ChEBI" id="CHEBI:58359"/>
    </ligand>
</feature>
<dbReference type="EC" id="6.1.1.18" evidence="8"/>
<comment type="similarity">
    <text evidence="1 8 9">Belongs to the class-I aminoacyl-tRNA synthetase family.</text>
</comment>
<dbReference type="HAMAP" id="MF_00126">
    <property type="entry name" value="Gln_tRNA_synth"/>
    <property type="match status" value="1"/>
</dbReference>
<dbReference type="PANTHER" id="PTHR43097">
    <property type="entry name" value="GLUTAMINE-TRNA LIGASE"/>
    <property type="match status" value="1"/>
</dbReference>
<dbReference type="PRINTS" id="PR00987">
    <property type="entry name" value="TRNASYNTHGLU"/>
</dbReference>
<evidence type="ECO:0000259" key="10">
    <source>
        <dbReference type="Pfam" id="PF00749"/>
    </source>
</evidence>
<evidence type="ECO:0000256" key="6">
    <source>
        <dbReference type="ARBA" id="ARBA00022917"/>
    </source>
</evidence>
<dbReference type="SUPFAM" id="SSF52374">
    <property type="entry name" value="Nucleotidylyl transferase"/>
    <property type="match status" value="1"/>
</dbReference>
<dbReference type="RefSeq" id="WP_353895806.1">
    <property type="nucleotide sequence ID" value="NZ_JBEVCJ010000008.1"/>
</dbReference>